<comment type="caution">
    <text evidence="1">The sequence shown here is derived from an EMBL/GenBank/DDBJ whole genome shotgun (WGS) entry which is preliminary data.</text>
</comment>
<reference evidence="1 2" key="1">
    <citation type="submission" date="2020-02" db="EMBL/GenBank/DDBJ databases">
        <authorList>
            <person name="Gao J."/>
            <person name="Sun J."/>
        </authorList>
    </citation>
    <scope>NUCLEOTIDE SEQUENCE [LARGE SCALE GENOMIC DNA]</scope>
    <source>
        <strain evidence="1 2">7124</strain>
    </source>
</reference>
<proteinExistence type="predicted"/>
<protein>
    <submittedName>
        <fullName evidence="1">Uncharacterized protein</fullName>
    </submittedName>
</protein>
<dbReference type="AlphaFoldDB" id="A0A6M1PDF1"/>
<dbReference type="EMBL" id="JAAKGU010000001">
    <property type="protein sequence ID" value="NGM81310.1"/>
    <property type="molecule type" value="Genomic_DNA"/>
</dbReference>
<dbReference type="RefSeq" id="WP_165094042.1">
    <property type="nucleotide sequence ID" value="NZ_JAAKGU010000001.1"/>
</dbReference>
<evidence type="ECO:0000313" key="1">
    <source>
        <dbReference type="EMBL" id="NGM81310.1"/>
    </source>
</evidence>
<gene>
    <name evidence="1" type="ORF">G5B47_02660</name>
</gene>
<keyword evidence="2" id="KW-1185">Reference proteome</keyword>
<accession>A0A6M1PDF1</accession>
<sequence>MEVLEEEVQKTTEDSRKTVQVFESTKKRLQEIKTDLKLSNESDVVTYLISLYENTTHIPREAQIKLLELIKK</sequence>
<name>A0A6M1PDF1_9BACL</name>
<organism evidence="1 2">
    <name type="scientific">Paenibacillus apii</name>
    <dbReference type="NCBI Taxonomy" id="1850370"/>
    <lineage>
        <taxon>Bacteria</taxon>
        <taxon>Bacillati</taxon>
        <taxon>Bacillota</taxon>
        <taxon>Bacilli</taxon>
        <taxon>Bacillales</taxon>
        <taxon>Paenibacillaceae</taxon>
        <taxon>Paenibacillus</taxon>
    </lineage>
</organism>
<evidence type="ECO:0000313" key="2">
    <source>
        <dbReference type="Proteomes" id="UP000480151"/>
    </source>
</evidence>
<dbReference type="Proteomes" id="UP000480151">
    <property type="component" value="Unassembled WGS sequence"/>
</dbReference>